<protein>
    <submittedName>
        <fullName evidence="1">ApaG protein</fullName>
    </submittedName>
</protein>
<name>A0A1G7XHT1_9SPHI</name>
<dbReference type="InterPro" id="IPR036767">
    <property type="entry name" value="ApaG_sf"/>
</dbReference>
<reference evidence="2" key="1">
    <citation type="submission" date="2016-10" db="EMBL/GenBank/DDBJ databases">
        <authorList>
            <person name="Varghese N."/>
            <person name="Submissions S."/>
        </authorList>
    </citation>
    <scope>NUCLEOTIDE SEQUENCE [LARGE SCALE GENOMIC DNA]</scope>
    <source>
        <strain evidence="2">Gh-67</strain>
    </source>
</reference>
<organism evidence="1 2">
    <name type="scientific">Mucilaginibacter gossypii</name>
    <dbReference type="NCBI Taxonomy" id="551996"/>
    <lineage>
        <taxon>Bacteria</taxon>
        <taxon>Pseudomonadati</taxon>
        <taxon>Bacteroidota</taxon>
        <taxon>Sphingobacteriia</taxon>
        <taxon>Sphingobacteriales</taxon>
        <taxon>Sphingobacteriaceae</taxon>
        <taxon>Mucilaginibacter</taxon>
    </lineage>
</organism>
<dbReference type="AlphaFoldDB" id="A0A1G7XHT1"/>
<dbReference type="RefSeq" id="WP_090532292.1">
    <property type="nucleotide sequence ID" value="NZ_CP071878.2"/>
</dbReference>
<dbReference type="InterPro" id="IPR007474">
    <property type="entry name" value="ApaG_domain"/>
</dbReference>
<accession>A0A1G7XHT1</accession>
<dbReference type="PANTHER" id="PTHR47191">
    <property type="entry name" value="OS05G0170800 PROTEIN"/>
    <property type="match status" value="1"/>
</dbReference>
<dbReference type="InterPro" id="IPR050718">
    <property type="entry name" value="ApaG-like"/>
</dbReference>
<dbReference type="STRING" id="551996.SAMN05192573_10564"/>
<evidence type="ECO:0000313" key="1">
    <source>
        <dbReference type="EMBL" id="SDG83676.1"/>
    </source>
</evidence>
<dbReference type="PROSITE" id="PS51087">
    <property type="entry name" value="APAG"/>
    <property type="match status" value="1"/>
</dbReference>
<sequence>MVTTITEGVKVSIETIYQPEYSNPANDHFMFAYKVSIENMTNYAIRLMSRHWYIFDSNGAKREVEGEGVVGQQPVIEPGHTHEYVSGCNLKTDMGNMKGEYHMIRLLDNANFNVQIPEFYLIAPYRLN</sequence>
<dbReference type="Gene3D" id="2.60.40.1470">
    <property type="entry name" value="ApaG domain"/>
    <property type="match status" value="1"/>
</dbReference>
<dbReference type="PANTHER" id="PTHR47191:SF2">
    <property type="entry name" value="OS05G0170800 PROTEIN"/>
    <property type="match status" value="1"/>
</dbReference>
<evidence type="ECO:0000313" key="2">
    <source>
        <dbReference type="Proteomes" id="UP000199705"/>
    </source>
</evidence>
<dbReference type="OrthoDB" id="9795226at2"/>
<gene>
    <name evidence="1" type="ORF">SAMN05192573_10564</name>
</gene>
<dbReference type="NCBIfam" id="NF003967">
    <property type="entry name" value="PRK05461.1"/>
    <property type="match status" value="1"/>
</dbReference>
<dbReference type="EMBL" id="FNCG01000005">
    <property type="protein sequence ID" value="SDG83676.1"/>
    <property type="molecule type" value="Genomic_DNA"/>
</dbReference>
<dbReference type="Proteomes" id="UP000199705">
    <property type="component" value="Unassembled WGS sequence"/>
</dbReference>
<dbReference type="Pfam" id="PF04379">
    <property type="entry name" value="DUF525"/>
    <property type="match status" value="1"/>
</dbReference>
<dbReference type="SUPFAM" id="SSF110069">
    <property type="entry name" value="ApaG-like"/>
    <property type="match status" value="1"/>
</dbReference>
<keyword evidence="2" id="KW-1185">Reference proteome</keyword>
<proteinExistence type="predicted"/>